<gene>
    <name evidence="4" type="ORF">Afil01_11890</name>
</gene>
<comment type="similarity">
    <text evidence="1">Belongs to the LytR/CpsA/Psr (LCP) family.</text>
</comment>
<accession>A0A9W6SID1</accession>
<dbReference type="PANTHER" id="PTHR33392:SF6">
    <property type="entry name" value="POLYISOPRENYL-TEICHOIC ACID--PEPTIDOGLYCAN TEICHOIC ACID TRANSFERASE TAGU"/>
    <property type="match status" value="1"/>
</dbReference>
<keyword evidence="5" id="KW-1185">Reference proteome</keyword>
<name>A0A9W6SID1_9ACTN</name>
<evidence type="ECO:0000256" key="2">
    <source>
        <dbReference type="SAM" id="Phobius"/>
    </source>
</evidence>
<keyword evidence="2" id="KW-0812">Transmembrane</keyword>
<evidence type="ECO:0000256" key="1">
    <source>
        <dbReference type="ARBA" id="ARBA00006068"/>
    </source>
</evidence>
<dbReference type="InterPro" id="IPR004474">
    <property type="entry name" value="LytR_CpsA_psr"/>
</dbReference>
<dbReference type="RefSeq" id="WP_285661562.1">
    <property type="nucleotide sequence ID" value="NZ_BSTX01000001.1"/>
</dbReference>
<dbReference type="InterPro" id="IPR050922">
    <property type="entry name" value="LytR/CpsA/Psr_CW_biosynth"/>
</dbReference>
<sequence>MSRKRGTRRATNRRSPIWAKVLVGLGAVLMAASIGTVTYIKVMLNKVNNAVATECLLADCDAHQPGEDIKGPLNLLLIGSDMRKDWVSAQSDSIMILHVNKDLTAANIISIPRDLYVQIPDCGPGWGNNSCKEKINTAFAAGGLDMAKAMQNLAQTLMDRTGLKSFDGAAMINFGGFADLVELFGGVELCVPFDMTLAHPQGTKVKKGCKEYDAEIALGIVRERYAYDPTTPGWKEEYGIGDYGRQRMQQHFIKQLLKKAKEQGYITDPFKVGTLIEKIGDQIRVDLKGRTPVDLAFALKGIDATKITTLKVPSEPAMIGDTSYVVIQPGEQEKAAEELFTALQNDTLEDWAVTHPKWVNKTG</sequence>
<reference evidence="4" key="1">
    <citation type="submission" date="2023-03" db="EMBL/GenBank/DDBJ databases">
        <title>Actinorhabdospora filicis NBRC 111898.</title>
        <authorList>
            <person name="Ichikawa N."/>
            <person name="Sato H."/>
            <person name="Tonouchi N."/>
        </authorList>
    </citation>
    <scope>NUCLEOTIDE SEQUENCE</scope>
    <source>
        <strain evidence="4">NBRC 111898</strain>
    </source>
</reference>
<dbReference type="AlphaFoldDB" id="A0A9W6SID1"/>
<dbReference type="NCBIfam" id="TIGR00350">
    <property type="entry name" value="lytR_cpsA_psr"/>
    <property type="match status" value="1"/>
</dbReference>
<dbReference type="Pfam" id="PF03816">
    <property type="entry name" value="LytR_cpsA_psr"/>
    <property type="match status" value="1"/>
</dbReference>
<keyword evidence="2" id="KW-1133">Transmembrane helix</keyword>
<comment type="caution">
    <text evidence="4">The sequence shown here is derived from an EMBL/GenBank/DDBJ whole genome shotgun (WGS) entry which is preliminary data.</text>
</comment>
<feature type="transmembrane region" description="Helical" evidence="2">
    <location>
        <begin position="21"/>
        <end position="40"/>
    </location>
</feature>
<dbReference type="Proteomes" id="UP001165079">
    <property type="component" value="Unassembled WGS sequence"/>
</dbReference>
<organism evidence="4 5">
    <name type="scientific">Actinorhabdospora filicis</name>
    <dbReference type="NCBI Taxonomy" id="1785913"/>
    <lineage>
        <taxon>Bacteria</taxon>
        <taxon>Bacillati</taxon>
        <taxon>Actinomycetota</taxon>
        <taxon>Actinomycetes</taxon>
        <taxon>Micromonosporales</taxon>
        <taxon>Micromonosporaceae</taxon>
        <taxon>Actinorhabdospora</taxon>
    </lineage>
</organism>
<dbReference type="EMBL" id="BSTX01000001">
    <property type="protein sequence ID" value="GLZ76382.1"/>
    <property type="molecule type" value="Genomic_DNA"/>
</dbReference>
<evidence type="ECO:0000313" key="5">
    <source>
        <dbReference type="Proteomes" id="UP001165079"/>
    </source>
</evidence>
<evidence type="ECO:0000313" key="4">
    <source>
        <dbReference type="EMBL" id="GLZ76382.1"/>
    </source>
</evidence>
<feature type="domain" description="Cell envelope-related transcriptional attenuator" evidence="3">
    <location>
        <begin position="91"/>
        <end position="261"/>
    </location>
</feature>
<dbReference type="PANTHER" id="PTHR33392">
    <property type="entry name" value="POLYISOPRENYL-TEICHOIC ACID--PEPTIDOGLYCAN TEICHOIC ACID TRANSFERASE TAGU"/>
    <property type="match status" value="1"/>
</dbReference>
<dbReference type="Gene3D" id="3.40.630.190">
    <property type="entry name" value="LCP protein"/>
    <property type="match status" value="1"/>
</dbReference>
<evidence type="ECO:0000259" key="3">
    <source>
        <dbReference type="Pfam" id="PF03816"/>
    </source>
</evidence>
<keyword evidence="2" id="KW-0472">Membrane</keyword>
<proteinExistence type="inferred from homology"/>
<protein>
    <submittedName>
        <fullName evidence="4">Transcriptional regulator</fullName>
    </submittedName>
</protein>